<feature type="transmembrane region" description="Helical" evidence="1">
    <location>
        <begin position="72"/>
        <end position="97"/>
    </location>
</feature>
<name>D7DXQ9_NOSA0</name>
<reference evidence="2 3" key="1">
    <citation type="journal article" date="2010" name="PLoS ONE">
        <title>Genome erosion in a nitrogen-fixing vertically transmitted endosymbiotic multicellular cyanobacterium.</title>
        <authorList>
            <person name="Ran L."/>
            <person name="Larsson J."/>
            <person name="Vigil-Stenman T."/>
            <person name="Nylander J.A."/>
            <person name="Ininbergs K."/>
            <person name="Zheng W.W."/>
            <person name="Lapidus A."/>
            <person name="Lowry S."/>
            <person name="Haselkorn R."/>
            <person name="Bergman B."/>
        </authorList>
    </citation>
    <scope>NUCLEOTIDE SEQUENCE [LARGE SCALE GENOMIC DNA]</scope>
    <source>
        <strain evidence="2 3">0708</strain>
    </source>
</reference>
<dbReference type="Proteomes" id="UP000001511">
    <property type="component" value="Chromosome"/>
</dbReference>
<feature type="transmembrane region" description="Helical" evidence="1">
    <location>
        <begin position="7"/>
        <end position="24"/>
    </location>
</feature>
<keyword evidence="1" id="KW-1133">Transmembrane helix</keyword>
<proteinExistence type="predicted"/>
<accession>D7DXQ9</accession>
<keyword evidence="1" id="KW-0472">Membrane</keyword>
<keyword evidence="3" id="KW-1185">Reference proteome</keyword>
<dbReference type="eggNOG" id="ENOG5032SHC">
    <property type="taxonomic scope" value="Bacteria"/>
</dbReference>
<keyword evidence="1" id="KW-0812">Transmembrane</keyword>
<feature type="transmembrane region" description="Helical" evidence="1">
    <location>
        <begin position="30"/>
        <end position="52"/>
    </location>
</feature>
<dbReference type="EMBL" id="CP002059">
    <property type="protein sequence ID" value="ADI65885.1"/>
    <property type="molecule type" value="Genomic_DNA"/>
</dbReference>
<organism evidence="2 3">
    <name type="scientific">Nostoc azollae (strain 0708)</name>
    <name type="common">Anabaena azollae (strain 0708)</name>
    <dbReference type="NCBI Taxonomy" id="551115"/>
    <lineage>
        <taxon>Bacteria</taxon>
        <taxon>Bacillati</taxon>
        <taxon>Cyanobacteriota</taxon>
        <taxon>Cyanophyceae</taxon>
        <taxon>Nostocales</taxon>
        <taxon>Nostocaceae</taxon>
        <taxon>Trichormus</taxon>
    </lineage>
</organism>
<evidence type="ECO:0000313" key="2">
    <source>
        <dbReference type="EMBL" id="ADI65885.1"/>
    </source>
</evidence>
<dbReference type="AlphaFoldDB" id="D7DXQ9"/>
<protein>
    <submittedName>
        <fullName evidence="2">Uncharacterized protein</fullName>
    </submittedName>
</protein>
<feature type="transmembrane region" description="Helical" evidence="1">
    <location>
        <begin position="117"/>
        <end position="139"/>
    </location>
</feature>
<sequence length="144" mass="15781">MGNMNLLFFHRIPVTALALLWLAYNLLGWYLAAHQIACLVGAFVAAIAIAIVRKSNIWLENLLAFGSQTLVVVLVLSASIALIAIWSILFSLFLIPLTTTLLAELEMRFSGFSQTDSFWILTVIAGLGLAVGEMIDILIPSIKY</sequence>
<dbReference type="HOGENOM" id="CLU_124347_1_0_3"/>
<evidence type="ECO:0000256" key="1">
    <source>
        <dbReference type="SAM" id="Phobius"/>
    </source>
</evidence>
<dbReference type="KEGG" id="naz:Aazo_4672"/>
<gene>
    <name evidence="2" type="ordered locus">Aazo_4672</name>
</gene>
<evidence type="ECO:0000313" key="3">
    <source>
        <dbReference type="Proteomes" id="UP000001511"/>
    </source>
</evidence>